<evidence type="ECO:0000256" key="1">
    <source>
        <dbReference type="ARBA" id="ARBA00005290"/>
    </source>
</evidence>
<dbReference type="Proteomes" id="UP001369736">
    <property type="component" value="Unassembled WGS sequence"/>
</dbReference>
<accession>A0ABU8M3Y7</accession>
<keyword evidence="3" id="KW-0378">Hydrolase</keyword>
<evidence type="ECO:0000313" key="6">
    <source>
        <dbReference type="Proteomes" id="UP001369736"/>
    </source>
</evidence>
<evidence type="ECO:0000313" key="5">
    <source>
        <dbReference type="EMBL" id="MEJ2862054.1"/>
    </source>
</evidence>
<reference evidence="5 6" key="1">
    <citation type="submission" date="2024-03" db="EMBL/GenBank/DDBJ databases">
        <title>Actinomycetospora sp. OC33-EN07, a novel actinomycete isolated from wild orchid (Aerides multiflora).</title>
        <authorList>
            <person name="Suriyachadkun C."/>
        </authorList>
    </citation>
    <scope>NUCLEOTIDE SEQUENCE [LARGE SCALE GENOMIC DNA]</scope>
    <source>
        <strain evidence="5 6">OC33-EN07</strain>
    </source>
</reference>
<sequence length="195" mass="20872">MDSSVSEAPRTAAGAATQSAKIVVAGGFGAGKTTFVGAVSEIEPLVTEAVMTEAAREQDAAPLAGKTTTTVAMDFGRISLPSELVLYLFGTPGQQRFWFMWDDLFRGAVGAVVIADTTRLEACFAATDFLEARGVPHVVAVNLFEGARRHDPDEVREAMDLPPGTPLLTCDARRRESARDVLIALVQHALVLERR</sequence>
<evidence type="ECO:0000256" key="2">
    <source>
        <dbReference type="ARBA" id="ARBA00022741"/>
    </source>
</evidence>
<evidence type="ECO:0000256" key="3">
    <source>
        <dbReference type="ARBA" id="ARBA00022801"/>
    </source>
</evidence>
<organism evidence="5 6">
    <name type="scientific">Actinomycetospora flava</name>
    <dbReference type="NCBI Taxonomy" id="3129232"/>
    <lineage>
        <taxon>Bacteria</taxon>
        <taxon>Bacillati</taxon>
        <taxon>Actinomycetota</taxon>
        <taxon>Actinomycetes</taxon>
        <taxon>Pseudonocardiales</taxon>
        <taxon>Pseudonocardiaceae</taxon>
        <taxon>Actinomycetospora</taxon>
    </lineage>
</organism>
<keyword evidence="2" id="KW-0547">Nucleotide-binding</keyword>
<dbReference type="CDD" id="cd00882">
    <property type="entry name" value="Ras_like_GTPase"/>
    <property type="match status" value="1"/>
</dbReference>
<dbReference type="Pfam" id="PF03029">
    <property type="entry name" value="ATP_bind_1"/>
    <property type="match status" value="1"/>
</dbReference>
<dbReference type="InterPro" id="IPR004130">
    <property type="entry name" value="Gpn"/>
</dbReference>
<keyword evidence="4" id="KW-0342">GTP-binding</keyword>
<gene>
    <name evidence="5" type="ORF">WCD58_12860</name>
</gene>
<dbReference type="SUPFAM" id="SSF52540">
    <property type="entry name" value="P-loop containing nucleoside triphosphate hydrolases"/>
    <property type="match status" value="1"/>
</dbReference>
<protein>
    <submittedName>
        <fullName evidence="5">ATP/GTP-binding protein</fullName>
    </submittedName>
</protein>
<evidence type="ECO:0000256" key="4">
    <source>
        <dbReference type="ARBA" id="ARBA00023134"/>
    </source>
</evidence>
<comment type="caution">
    <text evidence="5">The sequence shown here is derived from an EMBL/GenBank/DDBJ whole genome shotgun (WGS) entry which is preliminary data.</text>
</comment>
<dbReference type="EMBL" id="JBBEGM010000004">
    <property type="protein sequence ID" value="MEJ2862054.1"/>
    <property type="molecule type" value="Genomic_DNA"/>
</dbReference>
<dbReference type="InterPro" id="IPR027417">
    <property type="entry name" value="P-loop_NTPase"/>
</dbReference>
<dbReference type="InterPro" id="IPR052705">
    <property type="entry name" value="Gliding_Motility_GTPase"/>
</dbReference>
<comment type="similarity">
    <text evidence="1">Belongs to the GPN-loop GTPase family.</text>
</comment>
<keyword evidence="6" id="KW-1185">Reference proteome</keyword>
<dbReference type="PANTHER" id="PTHR42708:SF1">
    <property type="entry name" value="GLIDING MOTILITY PROTEIN MGLA"/>
    <property type="match status" value="1"/>
</dbReference>
<dbReference type="PANTHER" id="PTHR42708">
    <property type="entry name" value="ATP/GTP-BINDING PROTEIN-RELATED"/>
    <property type="match status" value="1"/>
</dbReference>
<proteinExistence type="inferred from homology"/>
<name>A0ABU8M3Y7_9PSEU</name>
<dbReference type="Gene3D" id="3.40.50.300">
    <property type="entry name" value="P-loop containing nucleotide triphosphate hydrolases"/>
    <property type="match status" value="1"/>
</dbReference>
<dbReference type="RefSeq" id="WP_337703372.1">
    <property type="nucleotide sequence ID" value="NZ_JBBEGM010000004.1"/>
</dbReference>